<dbReference type="InterPro" id="IPR050746">
    <property type="entry name" value="DAACS"/>
</dbReference>
<organism evidence="9">
    <name type="scientific">Thermosulfurimonas dismutans</name>
    <dbReference type="NCBI Taxonomy" id="999894"/>
    <lineage>
        <taxon>Bacteria</taxon>
        <taxon>Pseudomonadati</taxon>
        <taxon>Thermodesulfobacteriota</taxon>
        <taxon>Thermodesulfobacteria</taxon>
        <taxon>Thermodesulfobacteriales</taxon>
        <taxon>Thermodesulfobacteriaceae</taxon>
        <taxon>Thermosulfurimonas</taxon>
    </lineage>
</organism>
<evidence type="ECO:0000256" key="5">
    <source>
        <dbReference type="ARBA" id="ARBA00022989"/>
    </source>
</evidence>
<dbReference type="GO" id="GO:0016020">
    <property type="term" value="C:membrane"/>
    <property type="evidence" value="ECO:0007669"/>
    <property type="project" value="UniProtKB-SubCell"/>
</dbReference>
<dbReference type="PANTHER" id="PTHR11958">
    <property type="entry name" value="SODIUM/DICARBOXYLATE SYMPORTER-RELATED"/>
    <property type="match status" value="1"/>
</dbReference>
<reference evidence="9" key="1">
    <citation type="journal article" date="2020" name="mSystems">
        <title>Genome- and Community-Level Interaction Insights into Carbon Utilization and Element Cycling Functions of Hydrothermarchaeota in Hydrothermal Sediment.</title>
        <authorList>
            <person name="Zhou Z."/>
            <person name="Liu Y."/>
            <person name="Xu W."/>
            <person name="Pan J."/>
            <person name="Luo Z.H."/>
            <person name="Li M."/>
        </authorList>
    </citation>
    <scope>NUCLEOTIDE SEQUENCE [LARGE SCALE GENOMIC DNA]</scope>
    <source>
        <strain evidence="9">HyVt-483</strain>
    </source>
</reference>
<dbReference type="PROSITE" id="PS00714">
    <property type="entry name" value="NA_DICARBOXYL_SYMP_2"/>
    <property type="match status" value="1"/>
</dbReference>
<dbReference type="Proteomes" id="UP000886043">
    <property type="component" value="Unassembled WGS sequence"/>
</dbReference>
<feature type="transmembrane region" description="Helical" evidence="8">
    <location>
        <begin position="174"/>
        <end position="195"/>
    </location>
</feature>
<feature type="transmembrane region" description="Helical" evidence="8">
    <location>
        <begin position="319"/>
        <end position="339"/>
    </location>
</feature>
<dbReference type="GO" id="GO:1902475">
    <property type="term" value="P:L-alpha-amino acid transmembrane transport"/>
    <property type="evidence" value="ECO:0007669"/>
    <property type="project" value="UniProtKB-ARBA"/>
</dbReference>
<evidence type="ECO:0000256" key="8">
    <source>
        <dbReference type="SAM" id="Phobius"/>
    </source>
</evidence>
<feature type="transmembrane region" description="Helical" evidence="8">
    <location>
        <begin position="345"/>
        <end position="363"/>
    </location>
</feature>
<dbReference type="InterPro" id="IPR018107">
    <property type="entry name" value="Na-dicarboxylate_symporter_CS"/>
</dbReference>
<comment type="caution">
    <text evidence="9">The sequence shown here is derived from an EMBL/GenBank/DDBJ whole genome shotgun (WGS) entry which is preliminary data.</text>
</comment>
<keyword evidence="2" id="KW-0813">Transport</keyword>
<name>A0A7C3GR24_9BACT</name>
<dbReference type="EMBL" id="DRMH01000058">
    <property type="protein sequence ID" value="HFC97720.1"/>
    <property type="molecule type" value="Genomic_DNA"/>
</dbReference>
<evidence type="ECO:0000256" key="4">
    <source>
        <dbReference type="ARBA" id="ARBA00022847"/>
    </source>
</evidence>
<feature type="transmembrane region" description="Helical" evidence="8">
    <location>
        <begin position="76"/>
        <end position="97"/>
    </location>
</feature>
<accession>A0A7C3GR24</accession>
<evidence type="ECO:0000256" key="3">
    <source>
        <dbReference type="ARBA" id="ARBA00022692"/>
    </source>
</evidence>
<feature type="transmembrane region" description="Helical" evidence="8">
    <location>
        <begin position="42"/>
        <end position="64"/>
    </location>
</feature>
<dbReference type="SUPFAM" id="SSF118215">
    <property type="entry name" value="Proton glutamate symport protein"/>
    <property type="match status" value="1"/>
</dbReference>
<dbReference type="Gene3D" id="1.10.3860.10">
    <property type="entry name" value="Sodium:dicarboxylate symporter"/>
    <property type="match status" value="1"/>
</dbReference>
<keyword evidence="4" id="KW-0769">Symport</keyword>
<dbReference type="InterPro" id="IPR001991">
    <property type="entry name" value="Na-dicarboxylate_symporter"/>
</dbReference>
<feature type="transmembrane region" description="Helical" evidence="8">
    <location>
        <begin position="12"/>
        <end position="36"/>
    </location>
</feature>
<keyword evidence="7" id="KW-0325">Glycoprotein</keyword>
<dbReference type="GO" id="GO:0015293">
    <property type="term" value="F:symporter activity"/>
    <property type="evidence" value="ECO:0007669"/>
    <property type="project" value="UniProtKB-KW"/>
</dbReference>
<keyword evidence="5 8" id="KW-1133">Transmembrane helix</keyword>
<dbReference type="PANTHER" id="PTHR11958:SF63">
    <property type="entry name" value="AMINO ACID TRANSPORTER"/>
    <property type="match status" value="1"/>
</dbReference>
<evidence type="ECO:0000256" key="1">
    <source>
        <dbReference type="ARBA" id="ARBA00004141"/>
    </source>
</evidence>
<dbReference type="AlphaFoldDB" id="A0A7C3GR24"/>
<comment type="subcellular location">
    <subcellularLocation>
        <location evidence="1">Membrane</location>
        <topology evidence="1">Multi-pass membrane protein</topology>
    </subcellularLocation>
</comment>
<protein>
    <submittedName>
        <fullName evidence="9">Dicarboxylate/amino acid:cation symporter</fullName>
    </submittedName>
</protein>
<evidence type="ECO:0000256" key="7">
    <source>
        <dbReference type="ARBA" id="ARBA00023180"/>
    </source>
</evidence>
<feature type="transmembrane region" description="Helical" evidence="8">
    <location>
        <begin position="137"/>
        <end position="154"/>
    </location>
</feature>
<evidence type="ECO:0000256" key="2">
    <source>
        <dbReference type="ARBA" id="ARBA00022448"/>
    </source>
</evidence>
<evidence type="ECO:0000313" key="9">
    <source>
        <dbReference type="EMBL" id="HFC97720.1"/>
    </source>
</evidence>
<proteinExistence type="predicted"/>
<sequence>MKFLSRVENQTLVAILLSVTGALLWPSLFLSLSIFGDLFLRLLKMVVAPLIFTSVFVSLVRIRNFRVLERLGWRTMAYYLGTTGLSVLTGLLLVNLLHPSAPLLHGKPPALHPFSLRDLLLGLFPENIVQSFARTEVIPIIFLALVLGISVLRVGHRAEPLSRFFEALNEALLILTRGIIRFTPLGVFFLVGAIIAREGLSPLRGLLGYVGTVTLGLFLHVAVTLPLLLYLFARTQPGAYFLSVREAPLLAFSTASSSATLPVTLEVAEEKAGISPEVAGFVLPLGSTINMDGTALYEAVAAMFIAHSYGLKLDLLQQILVFITAVLASVGAAGIPSAGLVTMTLVLQSVGLPLEGLGLILAVDRFLDMLRTSVNVWGDLVGAKIIDSWLRKEG</sequence>
<dbReference type="PRINTS" id="PR00173">
    <property type="entry name" value="EDTRNSPORT"/>
</dbReference>
<evidence type="ECO:0000256" key="6">
    <source>
        <dbReference type="ARBA" id="ARBA00023136"/>
    </source>
</evidence>
<dbReference type="Pfam" id="PF00375">
    <property type="entry name" value="SDF"/>
    <property type="match status" value="1"/>
</dbReference>
<keyword evidence="3 8" id="KW-0812">Transmembrane</keyword>
<dbReference type="InterPro" id="IPR036458">
    <property type="entry name" value="Na:dicarbo_symporter_sf"/>
</dbReference>
<gene>
    <name evidence="9" type="ORF">ENJ40_04585</name>
</gene>
<feature type="transmembrane region" description="Helical" evidence="8">
    <location>
        <begin position="207"/>
        <end position="233"/>
    </location>
</feature>
<keyword evidence="6 8" id="KW-0472">Membrane</keyword>